<evidence type="ECO:0000256" key="3">
    <source>
        <dbReference type="ARBA" id="ARBA00022630"/>
    </source>
</evidence>
<dbReference type="InterPro" id="IPR036134">
    <property type="entry name" value="Crypto/Photolyase_FAD-like_sf"/>
</dbReference>
<evidence type="ECO:0000313" key="10">
    <source>
        <dbReference type="Proteomes" id="UP000471381"/>
    </source>
</evidence>
<evidence type="ECO:0000313" key="9">
    <source>
        <dbReference type="EMBL" id="NDW15614.1"/>
    </source>
</evidence>
<comment type="function">
    <text evidence="7">May have a photoreceptor function.</text>
</comment>
<feature type="binding site" evidence="6">
    <location>
        <begin position="395"/>
        <end position="397"/>
    </location>
    <ligand>
        <name>FAD</name>
        <dbReference type="ChEBI" id="CHEBI:57692"/>
    </ligand>
</feature>
<accession>A0A6N9TE76</accession>
<dbReference type="AlphaFoldDB" id="A0A6N9TE76"/>
<reference evidence="9 10" key="1">
    <citation type="submission" date="2020-01" db="EMBL/GenBank/DDBJ databases">
        <title>Genomes of bacteria type strains.</title>
        <authorList>
            <person name="Chen J."/>
            <person name="Zhu S."/>
            <person name="Yang J."/>
        </authorList>
    </citation>
    <scope>NUCLEOTIDE SEQUENCE [LARGE SCALE GENOMIC DNA]</scope>
    <source>
        <strain evidence="9 10">LMG 24078</strain>
    </source>
</reference>
<dbReference type="SUPFAM" id="SSF52425">
    <property type="entry name" value="Cryptochrome/photolyase, N-terminal domain"/>
    <property type="match status" value="1"/>
</dbReference>
<evidence type="ECO:0000256" key="5">
    <source>
        <dbReference type="ARBA" id="ARBA00022991"/>
    </source>
</evidence>
<dbReference type="InterPro" id="IPR002081">
    <property type="entry name" value="Cryptochrome/DNA_photolyase_1"/>
</dbReference>
<dbReference type="RefSeq" id="WP_163106345.1">
    <property type="nucleotide sequence ID" value="NZ_JAAAWO010000005.1"/>
</dbReference>
<dbReference type="PANTHER" id="PTHR11455:SF22">
    <property type="entry name" value="CRYPTOCHROME DASH"/>
    <property type="match status" value="1"/>
</dbReference>
<dbReference type="PRINTS" id="PR00147">
    <property type="entry name" value="DNAPHOTLYASE"/>
</dbReference>
<dbReference type="Gene3D" id="3.40.50.620">
    <property type="entry name" value="HUPs"/>
    <property type="match status" value="1"/>
</dbReference>
<dbReference type="Gene3D" id="1.10.579.10">
    <property type="entry name" value="DNA Cyclobutane Dipyrimidine Photolyase, subunit A, domain 3"/>
    <property type="match status" value="1"/>
</dbReference>
<dbReference type="PANTHER" id="PTHR11455">
    <property type="entry name" value="CRYPTOCHROME"/>
    <property type="match status" value="1"/>
</dbReference>
<dbReference type="InterPro" id="IPR014729">
    <property type="entry name" value="Rossmann-like_a/b/a_fold"/>
</dbReference>
<dbReference type="InterPro" id="IPR005101">
    <property type="entry name" value="Cryptochr/Photolyase_FAD-bd"/>
</dbReference>
<dbReference type="Proteomes" id="UP000471381">
    <property type="component" value="Unassembled WGS sequence"/>
</dbReference>
<organism evidence="9 10">
    <name type="scientific">Alteromonas genovensis</name>
    <dbReference type="NCBI Taxonomy" id="471225"/>
    <lineage>
        <taxon>Bacteria</taxon>
        <taxon>Pseudomonadati</taxon>
        <taxon>Pseudomonadota</taxon>
        <taxon>Gammaproteobacteria</taxon>
        <taxon>Alteromonadales</taxon>
        <taxon>Alteromonadaceae</taxon>
        <taxon>Alteromonas/Salinimonas group</taxon>
        <taxon>Alteromonas</taxon>
    </lineage>
</organism>
<dbReference type="InterPro" id="IPR036155">
    <property type="entry name" value="Crypto/Photolyase_N_sf"/>
</dbReference>
<keyword evidence="10" id="KW-1185">Reference proteome</keyword>
<dbReference type="NCBIfam" id="TIGR02765">
    <property type="entry name" value="crypto_DASH"/>
    <property type="match status" value="1"/>
</dbReference>
<protein>
    <recommendedName>
        <fullName evidence="2 7">Cryptochrome DASH</fullName>
    </recommendedName>
</protein>
<comment type="cofactor">
    <cofactor evidence="6 7">
        <name>FAD</name>
        <dbReference type="ChEBI" id="CHEBI:57692"/>
    </cofactor>
    <text evidence="6 7">Binds 1 FAD per subunit.</text>
</comment>
<comment type="similarity">
    <text evidence="1 7">Belongs to the DNA photolyase class-1 family.</text>
</comment>
<dbReference type="GO" id="GO:0000719">
    <property type="term" value="P:photoreactive repair"/>
    <property type="evidence" value="ECO:0007669"/>
    <property type="project" value="TreeGrafter"/>
</dbReference>
<comment type="caution">
    <text evidence="9">The sequence shown here is derived from an EMBL/GenBank/DDBJ whole genome shotgun (WGS) entry which is preliminary data.</text>
</comment>
<feature type="binding site" evidence="6">
    <location>
        <begin position="298"/>
        <end position="305"/>
    </location>
    <ligand>
        <name>FAD</name>
        <dbReference type="ChEBI" id="CHEBI:57692"/>
    </ligand>
</feature>
<keyword evidence="4 6" id="KW-0274">FAD</keyword>
<dbReference type="Gene3D" id="1.25.40.80">
    <property type="match status" value="1"/>
</dbReference>
<feature type="domain" description="Photolyase/cryptochrome alpha/beta" evidence="8">
    <location>
        <begin position="15"/>
        <end position="153"/>
    </location>
</feature>
<evidence type="ECO:0000256" key="2">
    <source>
        <dbReference type="ARBA" id="ARBA00017881"/>
    </source>
</evidence>
<dbReference type="GO" id="GO:0003677">
    <property type="term" value="F:DNA binding"/>
    <property type="evidence" value="ECO:0007669"/>
    <property type="project" value="TreeGrafter"/>
</dbReference>
<dbReference type="SUPFAM" id="SSF48173">
    <property type="entry name" value="Cryptochrome/photolyase FAD-binding domain"/>
    <property type="match status" value="1"/>
</dbReference>
<sequence>MSNQNLSSDNTASKQRGVFWFRHDLRLHDQVALSSLCEQVDEISFIYIFDESYFSPTKYGLKQIGDNRYQFLLETLSDLKASLEKKGHELTVLKGSISECLSNVLKQGQFTHLGVSKHCGFHEQEQVEELARCYPNMSIVEGESLTLFNESDLPFSIEEMPDVFSPFRRKVEKKLTPREVCSPVDTYPTAFVVEHLSADTLVIEDELAKQSQALQQSSNDFKGGESAALEHLSEYLFEWHAAATYKETRNALDSWRDSTKFSPWLAVGALSPREVVRQVTLFEEQVEKNESTYWIYFELLWREFFHWLQAKYGEKWFKFDGIQQKVPGTEHNPKVFVDWCNGNTGYPIIDACMKQLKATGYMSNRGRQLVASCFVHELQQDWRYGAAWFENQLLDFDVGSNWGNWLYLAGVGSDPRGHRQFNLDKQTTTYDRDGAFRNKWLT</sequence>
<dbReference type="Pfam" id="PF00875">
    <property type="entry name" value="DNA_photolyase"/>
    <property type="match status" value="1"/>
</dbReference>
<gene>
    <name evidence="9" type="ORF">GTQ48_08770</name>
</gene>
<keyword evidence="3 6" id="KW-0285">Flavoprotein</keyword>
<name>A0A6N9TE76_9ALTE</name>
<evidence type="ECO:0000259" key="8">
    <source>
        <dbReference type="PROSITE" id="PS51645"/>
    </source>
</evidence>
<keyword evidence="5 7" id="KW-0157">Chromophore</keyword>
<dbReference type="GO" id="GO:0003913">
    <property type="term" value="F:DNA photolyase activity"/>
    <property type="evidence" value="ECO:0007669"/>
    <property type="project" value="InterPro"/>
</dbReference>
<evidence type="ECO:0000256" key="1">
    <source>
        <dbReference type="ARBA" id="ARBA00005862"/>
    </source>
</evidence>
<comment type="cofactor">
    <cofactor evidence="7">
        <name>(6R)-5,10-methylene-5,6,7,8-tetrahydrofolate</name>
        <dbReference type="ChEBI" id="CHEBI:15636"/>
    </cofactor>
    <text evidence="7">Binds 1 5,10-methenyltetrahydrofolate (MTHF) per subunit.</text>
</comment>
<dbReference type="Pfam" id="PF03441">
    <property type="entry name" value="FAD_binding_7"/>
    <property type="match status" value="1"/>
</dbReference>
<dbReference type="PROSITE" id="PS51645">
    <property type="entry name" value="PHR_CRY_ALPHA_BETA"/>
    <property type="match status" value="1"/>
</dbReference>
<evidence type="ECO:0000256" key="4">
    <source>
        <dbReference type="ARBA" id="ARBA00022827"/>
    </source>
</evidence>
<dbReference type="GO" id="GO:0071949">
    <property type="term" value="F:FAD binding"/>
    <property type="evidence" value="ECO:0007669"/>
    <property type="project" value="TreeGrafter"/>
</dbReference>
<dbReference type="InterPro" id="IPR014133">
    <property type="entry name" value="Cry_DASH"/>
</dbReference>
<feature type="binding site" evidence="6">
    <location>
        <begin position="258"/>
        <end position="262"/>
    </location>
    <ligand>
        <name>FAD</name>
        <dbReference type="ChEBI" id="CHEBI:57692"/>
    </ligand>
</feature>
<dbReference type="EMBL" id="JAAAWO010000005">
    <property type="protein sequence ID" value="NDW15614.1"/>
    <property type="molecule type" value="Genomic_DNA"/>
</dbReference>
<evidence type="ECO:0000256" key="6">
    <source>
        <dbReference type="PIRSR" id="PIRSR602081-1"/>
    </source>
</evidence>
<proteinExistence type="inferred from homology"/>
<evidence type="ECO:0000256" key="7">
    <source>
        <dbReference type="RuleBase" id="RU367151"/>
    </source>
</evidence>
<feature type="binding site" evidence="6">
    <location>
        <position position="245"/>
    </location>
    <ligand>
        <name>FAD</name>
        <dbReference type="ChEBI" id="CHEBI:57692"/>
    </ligand>
</feature>
<dbReference type="InterPro" id="IPR006050">
    <property type="entry name" value="DNA_photolyase_N"/>
</dbReference>